<evidence type="ECO:0000256" key="8">
    <source>
        <dbReference type="ARBA" id="ARBA00022777"/>
    </source>
</evidence>
<evidence type="ECO:0000256" key="11">
    <source>
        <dbReference type="ARBA" id="ARBA00023098"/>
    </source>
</evidence>
<feature type="binding site" evidence="17">
    <location>
        <position position="5"/>
    </location>
    <ligand>
        <name>ATP</name>
        <dbReference type="ChEBI" id="CHEBI:30616"/>
    </ligand>
</feature>
<dbReference type="InterPro" id="IPR036945">
    <property type="entry name" value="DAGK_sf"/>
</dbReference>
<dbReference type="EMBL" id="LBXR01000008">
    <property type="protein sequence ID" value="KKR34713.1"/>
    <property type="molecule type" value="Genomic_DNA"/>
</dbReference>
<evidence type="ECO:0000256" key="15">
    <source>
        <dbReference type="PIRSR" id="PIRSR600829-1"/>
    </source>
</evidence>
<evidence type="ECO:0000256" key="12">
    <source>
        <dbReference type="ARBA" id="ARBA00023136"/>
    </source>
</evidence>
<feature type="binding site" evidence="18">
    <location>
        <position position="72"/>
    </location>
    <ligand>
        <name>a divalent metal cation</name>
        <dbReference type="ChEBI" id="CHEBI:60240"/>
    </ligand>
</feature>
<dbReference type="AlphaFoldDB" id="A0A0G0Q3N4"/>
<feature type="binding site" evidence="16">
    <location>
        <position position="65"/>
    </location>
    <ligand>
        <name>substrate</name>
    </ligand>
</feature>
<keyword evidence="8 20" id="KW-0418">Kinase</keyword>
<comment type="caution">
    <text evidence="20">The sequence shown here is derived from an EMBL/GenBank/DDBJ whole genome shotgun (WGS) entry which is preliminary data.</text>
</comment>
<keyword evidence="4" id="KW-0444">Lipid biosynthesis</keyword>
<dbReference type="InterPro" id="IPR000829">
    <property type="entry name" value="DAGK"/>
</dbReference>
<feature type="active site" description="Proton acceptor" evidence="15">
    <location>
        <position position="65"/>
    </location>
</feature>
<evidence type="ECO:0000256" key="16">
    <source>
        <dbReference type="PIRSR" id="PIRSR600829-2"/>
    </source>
</evidence>
<evidence type="ECO:0000256" key="1">
    <source>
        <dbReference type="ARBA" id="ARBA00004651"/>
    </source>
</evidence>
<dbReference type="InterPro" id="IPR033717">
    <property type="entry name" value="UDPK"/>
</dbReference>
<dbReference type="STRING" id="1619037.UT67_C0008G0007"/>
<reference evidence="20 21" key="1">
    <citation type="journal article" date="2015" name="Nature">
        <title>rRNA introns, odd ribosomes, and small enigmatic genomes across a large radiation of phyla.</title>
        <authorList>
            <person name="Brown C.T."/>
            <person name="Hug L.A."/>
            <person name="Thomas B.C."/>
            <person name="Sharon I."/>
            <person name="Castelle C.J."/>
            <person name="Singh A."/>
            <person name="Wilkins M.J."/>
            <person name="Williams K.H."/>
            <person name="Banfield J.F."/>
        </authorList>
    </citation>
    <scope>NUCLEOTIDE SEQUENCE [LARGE SCALE GENOMIC DNA]</scope>
</reference>
<evidence type="ECO:0000256" key="9">
    <source>
        <dbReference type="ARBA" id="ARBA00022840"/>
    </source>
</evidence>
<accession>A0A0G0Q3N4</accession>
<feature type="binding site" evidence="17">
    <location>
        <position position="24"/>
    </location>
    <ligand>
        <name>ATP</name>
        <dbReference type="ChEBI" id="CHEBI:30616"/>
    </ligand>
</feature>
<proteinExistence type="inferred from homology"/>
<evidence type="ECO:0000256" key="2">
    <source>
        <dbReference type="ARBA" id="ARBA00005967"/>
    </source>
</evidence>
<keyword evidence="6 19" id="KW-0812">Transmembrane</keyword>
<keyword evidence="3" id="KW-1003">Cell membrane</keyword>
<name>A0A0G0Q3N4_9BACT</name>
<keyword evidence="5" id="KW-0808">Transferase</keyword>
<gene>
    <name evidence="20" type="ORF">UT67_C0008G0007</name>
</gene>
<evidence type="ECO:0000313" key="20">
    <source>
        <dbReference type="EMBL" id="KKR34713.1"/>
    </source>
</evidence>
<feature type="transmembrane region" description="Helical" evidence="19">
    <location>
        <begin position="27"/>
        <end position="45"/>
    </location>
</feature>
<evidence type="ECO:0000256" key="3">
    <source>
        <dbReference type="ARBA" id="ARBA00022475"/>
    </source>
</evidence>
<evidence type="ECO:0000256" key="14">
    <source>
        <dbReference type="ARBA" id="ARBA00023264"/>
    </source>
</evidence>
<keyword evidence="14" id="KW-1208">Phospholipid metabolism</keyword>
<protein>
    <submittedName>
        <fullName evidence="20">Diacylglycerol kinase</fullName>
    </submittedName>
</protein>
<evidence type="ECO:0000256" key="18">
    <source>
        <dbReference type="PIRSR" id="PIRSR600829-4"/>
    </source>
</evidence>
<comment type="similarity">
    <text evidence="2">Belongs to the bacterial diacylglycerol kinase family.</text>
</comment>
<dbReference type="GO" id="GO:0005886">
    <property type="term" value="C:plasma membrane"/>
    <property type="evidence" value="ECO:0007669"/>
    <property type="project" value="UniProtKB-SubCell"/>
</dbReference>
<dbReference type="Proteomes" id="UP000034855">
    <property type="component" value="Unassembled WGS sequence"/>
</dbReference>
<keyword evidence="18" id="KW-0479">Metal-binding</keyword>
<dbReference type="Pfam" id="PF01219">
    <property type="entry name" value="DAGK_prokar"/>
    <property type="match status" value="1"/>
</dbReference>
<dbReference type="GO" id="GO:0008654">
    <property type="term" value="P:phospholipid biosynthetic process"/>
    <property type="evidence" value="ECO:0007669"/>
    <property type="project" value="UniProtKB-KW"/>
</dbReference>
<feature type="binding site" evidence="16">
    <location>
        <position position="5"/>
    </location>
    <ligand>
        <name>substrate</name>
    </ligand>
</feature>
<evidence type="ECO:0000256" key="10">
    <source>
        <dbReference type="ARBA" id="ARBA00022989"/>
    </source>
</evidence>
<dbReference type="PANTHER" id="PTHR34299:SF1">
    <property type="entry name" value="DIACYLGLYCEROL KINASE"/>
    <property type="match status" value="1"/>
</dbReference>
<feature type="transmembrane region" description="Helical" evidence="19">
    <location>
        <begin position="92"/>
        <end position="116"/>
    </location>
</feature>
<feature type="binding site" evidence="18">
    <location>
        <position position="24"/>
    </location>
    <ligand>
        <name>a divalent metal cation</name>
        <dbReference type="ChEBI" id="CHEBI:60240"/>
    </ligand>
</feature>
<evidence type="ECO:0000256" key="13">
    <source>
        <dbReference type="ARBA" id="ARBA00023209"/>
    </source>
</evidence>
<sequence>MSLRRLLKSFVDAIHGLRHVFKSEQNFRIQALIGLLVLLAAFYFPLRSWEVILLILLVLLVLLVEILNTVFEYFSDLLKPRLHHYVRVIKDVMAGAVLLTSLVALIVGTIIFYPYLENLIK</sequence>
<dbReference type="GO" id="GO:0046872">
    <property type="term" value="F:metal ion binding"/>
    <property type="evidence" value="ECO:0007669"/>
    <property type="project" value="UniProtKB-KW"/>
</dbReference>
<evidence type="ECO:0000256" key="19">
    <source>
        <dbReference type="SAM" id="Phobius"/>
    </source>
</evidence>
<evidence type="ECO:0000256" key="4">
    <source>
        <dbReference type="ARBA" id="ARBA00022516"/>
    </source>
</evidence>
<dbReference type="CDD" id="cd14265">
    <property type="entry name" value="UDPK_IM_like"/>
    <property type="match status" value="1"/>
</dbReference>
<evidence type="ECO:0000256" key="7">
    <source>
        <dbReference type="ARBA" id="ARBA00022741"/>
    </source>
</evidence>
<keyword evidence="13" id="KW-0594">Phospholipid biosynthesis</keyword>
<keyword evidence="12 19" id="KW-0472">Membrane</keyword>
<evidence type="ECO:0000256" key="6">
    <source>
        <dbReference type="ARBA" id="ARBA00022692"/>
    </source>
</evidence>
<dbReference type="GO" id="GO:0016301">
    <property type="term" value="F:kinase activity"/>
    <property type="evidence" value="ECO:0007669"/>
    <property type="project" value="UniProtKB-KW"/>
</dbReference>
<keyword evidence="7 17" id="KW-0547">Nucleotide-binding</keyword>
<keyword evidence="11" id="KW-0443">Lipid metabolism</keyword>
<dbReference type="GO" id="GO:0005524">
    <property type="term" value="F:ATP binding"/>
    <property type="evidence" value="ECO:0007669"/>
    <property type="project" value="UniProtKB-KW"/>
</dbReference>
<feature type="transmembrane region" description="Helical" evidence="19">
    <location>
        <begin position="51"/>
        <end position="71"/>
    </location>
</feature>
<comment type="cofactor">
    <cofactor evidence="18">
        <name>Mg(2+)</name>
        <dbReference type="ChEBI" id="CHEBI:18420"/>
    </cofactor>
    <text evidence="18">Mn(2+), Zn(2+), Cd(2+) and Co(2+) support activity to lesser extents.</text>
</comment>
<comment type="subcellular location">
    <subcellularLocation>
        <location evidence="1">Cell membrane</location>
        <topology evidence="1">Multi-pass membrane protein</topology>
    </subcellularLocation>
</comment>
<organism evidence="20 21">
    <name type="scientific">Candidatus Magasanikbacteria bacterium GW2011_GWA2_40_10</name>
    <dbReference type="NCBI Taxonomy" id="1619037"/>
    <lineage>
        <taxon>Bacteria</taxon>
        <taxon>Candidatus Magasanikiibacteriota</taxon>
    </lineage>
</organism>
<keyword evidence="10 19" id="KW-1133">Transmembrane helix</keyword>
<keyword evidence="9 17" id="KW-0067">ATP-binding</keyword>
<dbReference type="Gene3D" id="1.10.287.3610">
    <property type="match status" value="1"/>
</dbReference>
<evidence type="ECO:0000256" key="5">
    <source>
        <dbReference type="ARBA" id="ARBA00022679"/>
    </source>
</evidence>
<evidence type="ECO:0000313" key="21">
    <source>
        <dbReference type="Proteomes" id="UP000034855"/>
    </source>
</evidence>
<dbReference type="PANTHER" id="PTHR34299">
    <property type="entry name" value="DIACYLGLYCEROL KINASE"/>
    <property type="match status" value="1"/>
</dbReference>
<evidence type="ECO:0000256" key="17">
    <source>
        <dbReference type="PIRSR" id="PIRSR600829-3"/>
    </source>
</evidence>
<feature type="binding site" evidence="17">
    <location>
        <begin position="90"/>
        <end position="91"/>
    </location>
    <ligand>
        <name>ATP</name>
        <dbReference type="ChEBI" id="CHEBI:30616"/>
    </ligand>
</feature>
<feature type="binding site" evidence="17">
    <location>
        <position position="72"/>
    </location>
    <ligand>
        <name>ATP</name>
        <dbReference type="ChEBI" id="CHEBI:30616"/>
    </ligand>
</feature>
<keyword evidence="18" id="KW-0460">Magnesium</keyword>